<evidence type="ECO:0000313" key="3">
    <source>
        <dbReference type="Proteomes" id="UP000499080"/>
    </source>
</evidence>
<reference evidence="2 3" key="1">
    <citation type="journal article" date="2019" name="Sci. Rep.">
        <title>Orb-weaving spider Araneus ventricosus genome elucidates the spidroin gene catalogue.</title>
        <authorList>
            <person name="Kono N."/>
            <person name="Nakamura H."/>
            <person name="Ohtoshi R."/>
            <person name="Moran D.A.P."/>
            <person name="Shinohara A."/>
            <person name="Yoshida Y."/>
            <person name="Fujiwara M."/>
            <person name="Mori M."/>
            <person name="Tomita M."/>
            <person name="Arakawa K."/>
        </authorList>
    </citation>
    <scope>NUCLEOTIDE SEQUENCE [LARGE SCALE GENOMIC DNA]</scope>
</reference>
<dbReference type="AlphaFoldDB" id="A0A4Y2HNN7"/>
<evidence type="ECO:0000313" key="2">
    <source>
        <dbReference type="EMBL" id="GBM67011.1"/>
    </source>
</evidence>
<accession>A0A4Y2HNN7</accession>
<feature type="region of interest" description="Disordered" evidence="1">
    <location>
        <begin position="137"/>
        <end position="158"/>
    </location>
</feature>
<name>A0A4Y2HNN7_ARAVE</name>
<organism evidence="2 3">
    <name type="scientific">Araneus ventricosus</name>
    <name type="common">Orbweaver spider</name>
    <name type="synonym">Epeira ventricosa</name>
    <dbReference type="NCBI Taxonomy" id="182803"/>
    <lineage>
        <taxon>Eukaryota</taxon>
        <taxon>Metazoa</taxon>
        <taxon>Ecdysozoa</taxon>
        <taxon>Arthropoda</taxon>
        <taxon>Chelicerata</taxon>
        <taxon>Arachnida</taxon>
        <taxon>Araneae</taxon>
        <taxon>Araneomorphae</taxon>
        <taxon>Entelegynae</taxon>
        <taxon>Araneoidea</taxon>
        <taxon>Araneidae</taxon>
        <taxon>Araneus</taxon>
    </lineage>
</organism>
<gene>
    <name evidence="2" type="ORF">AVEN_135507_1</name>
</gene>
<keyword evidence="3" id="KW-1185">Reference proteome</keyword>
<dbReference type="EMBL" id="BGPR01002057">
    <property type="protein sequence ID" value="GBM67011.1"/>
    <property type="molecule type" value="Genomic_DNA"/>
</dbReference>
<proteinExistence type="predicted"/>
<sequence>MPFIYNKLKPTFTCSLGTHANFRKPNKWIRCRMKVEGMSRCQEASKNAKSGNGKFNGVHAPAGSYLQSLKTEKHGLKEGNLLVLIIGYFGHTRQNARSAGKHRNIYNITTDVPRCRRSDIYNIKYFPQRCLPGRAHKRQKEENYISGRSSNDGEREME</sequence>
<dbReference type="Proteomes" id="UP000499080">
    <property type="component" value="Unassembled WGS sequence"/>
</dbReference>
<comment type="caution">
    <text evidence="2">The sequence shown here is derived from an EMBL/GenBank/DDBJ whole genome shotgun (WGS) entry which is preliminary data.</text>
</comment>
<protein>
    <submittedName>
        <fullName evidence="2">Uncharacterized protein</fullName>
    </submittedName>
</protein>
<evidence type="ECO:0000256" key="1">
    <source>
        <dbReference type="SAM" id="MobiDB-lite"/>
    </source>
</evidence>